<proteinExistence type="evidence at transcript level"/>
<keyword evidence="2" id="KW-1133">Transmembrane helix</keyword>
<evidence type="ECO:0000313" key="3">
    <source>
        <dbReference type="EMBL" id="AIU39034.1"/>
    </source>
</evidence>
<feature type="transmembrane region" description="Helical" evidence="2">
    <location>
        <begin position="12"/>
        <end position="30"/>
    </location>
</feature>
<keyword evidence="2" id="KW-0472">Membrane</keyword>
<protein>
    <submittedName>
        <fullName evidence="3">UDP glucose-flavonoid 3-O-glucosyltransferase 2</fullName>
    </submittedName>
</protein>
<gene>
    <name evidence="3" type="primary">UFGT2</name>
</gene>
<organism evidence="3">
    <name type="scientific">Narcissus tazetta subsp. chinensis</name>
    <dbReference type="NCBI Taxonomy" id="391288"/>
    <lineage>
        <taxon>Eukaryota</taxon>
        <taxon>Viridiplantae</taxon>
        <taxon>Streptophyta</taxon>
        <taxon>Embryophyta</taxon>
        <taxon>Tracheophyta</taxon>
        <taxon>Spermatophyta</taxon>
        <taxon>Magnoliopsida</taxon>
        <taxon>Liliopsida</taxon>
        <taxon>Asparagales</taxon>
        <taxon>Amaryllidaceae</taxon>
        <taxon>Amaryllidoideae</taxon>
        <taxon>Narcissus</taxon>
    </lineage>
</organism>
<comment type="similarity">
    <text evidence="1">Belongs to the UDP-glycosyltransferase family.</text>
</comment>
<keyword evidence="3" id="KW-0808">Transferase</keyword>
<reference evidence="3" key="1">
    <citation type="submission" date="2014-05" db="EMBL/GenBank/DDBJ databases">
        <authorList>
            <person name="Luo P."/>
            <person name="Zeng L."/>
        </authorList>
    </citation>
    <scope>NUCLEOTIDE SEQUENCE</scope>
</reference>
<dbReference type="PANTHER" id="PTHR11926:SF774">
    <property type="entry name" value="UDP-GLYCOSYLTRANSFERASE 85A1-RELATED"/>
    <property type="match status" value="1"/>
</dbReference>
<dbReference type="Gene3D" id="3.40.50.2000">
    <property type="entry name" value="Glycogen Phosphorylase B"/>
    <property type="match status" value="1"/>
</dbReference>
<evidence type="ECO:0000256" key="1">
    <source>
        <dbReference type="ARBA" id="ARBA00009995"/>
    </source>
</evidence>
<sequence length="221" mass="23429">MADSNGRGKPHIALMAFPFASHPVVLFTFARMLASAAPGALFSFLTSSQSLASFSKTWRPENVRLYAVDDGCSEVMVNVVERIGLFIEAMPGNFVAGIGAAEKETGGVKVSCVVSDGFLPAAGEVAEGMGVPWVPLWTCGPPSLVAHLRTDELRRRVGVQEQADPTKGEELLHCIPALSAFRICDLPMGILSGDIHSGFSTLLHRAGNKIPHAAAIALNTF</sequence>
<feature type="non-terminal residue" evidence="3">
    <location>
        <position position="221"/>
    </location>
</feature>
<dbReference type="GO" id="GO:0080043">
    <property type="term" value="F:quercetin 3-O-glucosyltransferase activity"/>
    <property type="evidence" value="ECO:0007669"/>
    <property type="project" value="TreeGrafter"/>
</dbReference>
<accession>A0A097P5Z4</accession>
<dbReference type="GO" id="GO:0080044">
    <property type="term" value="F:quercetin 7-O-glucosyltransferase activity"/>
    <property type="evidence" value="ECO:0007669"/>
    <property type="project" value="TreeGrafter"/>
</dbReference>
<dbReference type="AlphaFoldDB" id="A0A097P5Z4"/>
<evidence type="ECO:0000256" key="2">
    <source>
        <dbReference type="SAM" id="Phobius"/>
    </source>
</evidence>
<dbReference type="EMBL" id="KJ879946">
    <property type="protein sequence ID" value="AIU39034.1"/>
    <property type="molecule type" value="mRNA"/>
</dbReference>
<dbReference type="PANTHER" id="PTHR11926">
    <property type="entry name" value="GLUCOSYL/GLUCURONOSYL TRANSFERASES"/>
    <property type="match status" value="1"/>
</dbReference>
<keyword evidence="2" id="KW-0812">Transmembrane</keyword>
<name>A0A097P5Z4_NARTA</name>
<dbReference type="SUPFAM" id="SSF53756">
    <property type="entry name" value="UDP-Glycosyltransferase/glycogen phosphorylase"/>
    <property type="match status" value="1"/>
</dbReference>